<dbReference type="InterPro" id="IPR017451">
    <property type="entry name" value="F-box-assoc_interact_dom"/>
</dbReference>
<reference evidence="2 3" key="1">
    <citation type="submission" date="2020-02" db="EMBL/GenBank/DDBJ databases">
        <authorList>
            <person name="Ma Q."/>
            <person name="Huang Y."/>
            <person name="Song X."/>
            <person name="Pei D."/>
        </authorList>
    </citation>
    <scope>NUCLEOTIDE SEQUENCE [LARGE SCALE GENOMIC DNA]</scope>
    <source>
        <strain evidence="2">Sxm20200214</strain>
        <tissue evidence="2">Leaf</tissue>
    </source>
</reference>
<accession>A0A8X7P004</accession>
<dbReference type="InterPro" id="IPR001810">
    <property type="entry name" value="F-box_dom"/>
</dbReference>
<dbReference type="Proteomes" id="UP000886595">
    <property type="component" value="Unassembled WGS sequence"/>
</dbReference>
<dbReference type="PANTHER" id="PTHR31672:SF13">
    <property type="entry name" value="F-BOX PROTEIN CPR30-LIKE"/>
    <property type="match status" value="1"/>
</dbReference>
<sequence>MTSVGTQEWGKTKKKKRARILCAYFPELLEEIFIRLPLKSILRFRTVSKHCRSLLESRRFSEKRMRLQKNRRILAAYNCDCGDRPRLLTESRFEGDEEIVYLHCLASRPSLSCDGLLCFPNKTGSFLNPSTRQLRRFPSGLNHKCIFGFGSEVLFFFPEIGQEEPVLECGVLDVQTGVWSKLSPPPHVVNAGSKSACVNGFIYWLHVGGYCKLLALDLHKQEFNTIPFPATVRVATKETLIVNLEERLTYVNTSKLPEWRLDIWSMDTDQNNGARLSPYIVFTSLVVAGYIFSPRK</sequence>
<keyword evidence="3" id="KW-1185">Reference proteome</keyword>
<name>A0A8X7P004_BRACI</name>
<dbReference type="InterPro" id="IPR006527">
    <property type="entry name" value="F-box-assoc_dom_typ1"/>
</dbReference>
<feature type="domain" description="F-box" evidence="1">
    <location>
        <begin position="25"/>
        <end position="64"/>
    </location>
</feature>
<dbReference type="Pfam" id="PF07734">
    <property type="entry name" value="FBA_1"/>
    <property type="match status" value="1"/>
</dbReference>
<dbReference type="SMART" id="SM00256">
    <property type="entry name" value="FBOX"/>
    <property type="match status" value="1"/>
</dbReference>
<evidence type="ECO:0000313" key="2">
    <source>
        <dbReference type="EMBL" id="KAG2241942.1"/>
    </source>
</evidence>
<organism evidence="2 3">
    <name type="scientific">Brassica carinata</name>
    <name type="common">Ethiopian mustard</name>
    <name type="synonym">Abyssinian cabbage</name>
    <dbReference type="NCBI Taxonomy" id="52824"/>
    <lineage>
        <taxon>Eukaryota</taxon>
        <taxon>Viridiplantae</taxon>
        <taxon>Streptophyta</taxon>
        <taxon>Embryophyta</taxon>
        <taxon>Tracheophyta</taxon>
        <taxon>Spermatophyta</taxon>
        <taxon>Magnoliopsida</taxon>
        <taxon>eudicotyledons</taxon>
        <taxon>Gunneridae</taxon>
        <taxon>Pentapetalae</taxon>
        <taxon>rosids</taxon>
        <taxon>malvids</taxon>
        <taxon>Brassicales</taxon>
        <taxon>Brassicaceae</taxon>
        <taxon>Brassiceae</taxon>
        <taxon>Brassica</taxon>
    </lineage>
</organism>
<evidence type="ECO:0000313" key="3">
    <source>
        <dbReference type="Proteomes" id="UP000886595"/>
    </source>
</evidence>
<dbReference type="Pfam" id="PF00646">
    <property type="entry name" value="F-box"/>
    <property type="match status" value="1"/>
</dbReference>
<dbReference type="OrthoDB" id="5319261at2759"/>
<proteinExistence type="predicted"/>
<dbReference type="InterPro" id="IPR036047">
    <property type="entry name" value="F-box-like_dom_sf"/>
</dbReference>
<gene>
    <name evidence="2" type="ORF">Bca52824_096214</name>
</gene>
<dbReference type="AlphaFoldDB" id="A0A8X7P004"/>
<dbReference type="SUPFAM" id="SSF81383">
    <property type="entry name" value="F-box domain"/>
    <property type="match status" value="1"/>
</dbReference>
<comment type="caution">
    <text evidence="2">The sequence shown here is derived from an EMBL/GenBank/DDBJ whole genome shotgun (WGS) entry which is preliminary data.</text>
</comment>
<evidence type="ECO:0000259" key="1">
    <source>
        <dbReference type="SMART" id="SM00256"/>
    </source>
</evidence>
<dbReference type="PANTHER" id="PTHR31672">
    <property type="entry name" value="BNACNNG10540D PROTEIN"/>
    <property type="match status" value="1"/>
</dbReference>
<dbReference type="InterPro" id="IPR050796">
    <property type="entry name" value="SCF_F-box_component"/>
</dbReference>
<protein>
    <recommendedName>
        <fullName evidence="1">F-box domain-containing protein</fullName>
    </recommendedName>
</protein>
<dbReference type="EMBL" id="JAAMPC010000741">
    <property type="protein sequence ID" value="KAG2241942.1"/>
    <property type="molecule type" value="Genomic_DNA"/>
</dbReference>
<dbReference type="NCBIfam" id="TIGR01640">
    <property type="entry name" value="F_box_assoc_1"/>
    <property type="match status" value="1"/>
</dbReference>